<accession>A0ABD2N9R9</accession>
<name>A0ABD2N9R9_9CUCU</name>
<evidence type="ECO:0000313" key="3">
    <source>
        <dbReference type="Proteomes" id="UP001516400"/>
    </source>
</evidence>
<evidence type="ECO:0000256" key="1">
    <source>
        <dbReference type="SAM" id="MobiDB-lite"/>
    </source>
</evidence>
<gene>
    <name evidence="2" type="ORF">HHI36_019737</name>
</gene>
<sequence length="175" mass="20161">MQHYFEALGNKCLAYVLTTTSHQQKILLSQEGQLNYGNFHSDSENETTTSRKMNVNNVGGSPEPRIQKSITTYAGIDFRTGQYLLVKLETTMGRKQSVFKYLVVSQSCVDDDDEIRVMFLKSLDKTKKTYRIDENDVSFSKKFQILDILPEPTMKTTGDRIFYEFNNSIDVLEKK</sequence>
<reference evidence="2 3" key="1">
    <citation type="journal article" date="2021" name="BMC Biol.">
        <title>Horizontally acquired antibacterial genes associated with adaptive radiation of ladybird beetles.</title>
        <authorList>
            <person name="Li H.S."/>
            <person name="Tang X.F."/>
            <person name="Huang Y.H."/>
            <person name="Xu Z.Y."/>
            <person name="Chen M.L."/>
            <person name="Du X.Y."/>
            <person name="Qiu B.Y."/>
            <person name="Chen P.T."/>
            <person name="Zhang W."/>
            <person name="Slipinski A."/>
            <person name="Escalona H.E."/>
            <person name="Waterhouse R.M."/>
            <person name="Zwick A."/>
            <person name="Pang H."/>
        </authorList>
    </citation>
    <scope>NUCLEOTIDE SEQUENCE [LARGE SCALE GENOMIC DNA]</scope>
    <source>
        <strain evidence="2">SYSU2018</strain>
    </source>
</reference>
<dbReference type="EMBL" id="JABFTP020000083">
    <property type="protein sequence ID" value="KAL3274961.1"/>
    <property type="molecule type" value="Genomic_DNA"/>
</dbReference>
<feature type="region of interest" description="Disordered" evidence="1">
    <location>
        <begin position="38"/>
        <end position="62"/>
    </location>
</feature>
<dbReference type="Proteomes" id="UP001516400">
    <property type="component" value="Unassembled WGS sequence"/>
</dbReference>
<evidence type="ECO:0000313" key="2">
    <source>
        <dbReference type="EMBL" id="KAL3274961.1"/>
    </source>
</evidence>
<protein>
    <submittedName>
        <fullName evidence="2">Uncharacterized protein</fullName>
    </submittedName>
</protein>
<proteinExistence type="predicted"/>
<comment type="caution">
    <text evidence="2">The sequence shown here is derived from an EMBL/GenBank/DDBJ whole genome shotgun (WGS) entry which is preliminary data.</text>
</comment>
<dbReference type="AlphaFoldDB" id="A0ABD2N9R9"/>
<organism evidence="2 3">
    <name type="scientific">Cryptolaemus montrouzieri</name>
    <dbReference type="NCBI Taxonomy" id="559131"/>
    <lineage>
        <taxon>Eukaryota</taxon>
        <taxon>Metazoa</taxon>
        <taxon>Ecdysozoa</taxon>
        <taxon>Arthropoda</taxon>
        <taxon>Hexapoda</taxon>
        <taxon>Insecta</taxon>
        <taxon>Pterygota</taxon>
        <taxon>Neoptera</taxon>
        <taxon>Endopterygota</taxon>
        <taxon>Coleoptera</taxon>
        <taxon>Polyphaga</taxon>
        <taxon>Cucujiformia</taxon>
        <taxon>Coccinelloidea</taxon>
        <taxon>Coccinellidae</taxon>
        <taxon>Scymninae</taxon>
        <taxon>Scymnini</taxon>
        <taxon>Cryptolaemus</taxon>
    </lineage>
</organism>
<keyword evidence="3" id="KW-1185">Reference proteome</keyword>
<feature type="compositionally biased region" description="Polar residues" evidence="1">
    <location>
        <begin position="38"/>
        <end position="59"/>
    </location>
</feature>